<dbReference type="EMBL" id="CAMAPF010000117">
    <property type="protein sequence ID" value="CAH9102596.1"/>
    <property type="molecule type" value="Genomic_DNA"/>
</dbReference>
<dbReference type="CDD" id="cd01434">
    <property type="entry name" value="EFG_mtEFG1_IV"/>
    <property type="match status" value="1"/>
</dbReference>
<dbReference type="HAMAP" id="MF_00054_B">
    <property type="entry name" value="EF_G_EF_2_B"/>
    <property type="match status" value="1"/>
</dbReference>
<evidence type="ECO:0000256" key="1">
    <source>
        <dbReference type="ARBA" id="ARBA00005870"/>
    </source>
</evidence>
<dbReference type="Pfam" id="PF00009">
    <property type="entry name" value="GTP_EFTU"/>
    <property type="match status" value="1"/>
</dbReference>
<dbReference type="Pfam" id="PF03764">
    <property type="entry name" value="EFG_IV"/>
    <property type="match status" value="1"/>
</dbReference>
<keyword evidence="2 6" id="KW-0547">Nucleotide-binding</keyword>
<dbReference type="InterPro" id="IPR031157">
    <property type="entry name" value="G_TR_CS"/>
</dbReference>
<dbReference type="PANTHER" id="PTHR43261">
    <property type="entry name" value="TRANSLATION ELONGATION FACTOR G-RELATED"/>
    <property type="match status" value="1"/>
</dbReference>
<comment type="function">
    <text evidence="6">Chloroplast-localized elongation factor EF-G involved in protein synthesis in plastids. Catalyzes the GTP-dependent ribosomal translocation step during translation elongation. During this step, the ribosome changes from the pre-translocational (PRE) to the post-translocational (POST) state as the newly formed A-site-bound peptidyl-tRNA and P-site-bound deacylated tRNA move to the P and E sites, respectively. Catalyzes the coordinated movement of the two tRNA molecules, the mRNA and conformational changes in the ribosome.</text>
</comment>
<evidence type="ECO:0000259" key="7">
    <source>
        <dbReference type="PROSITE" id="PS51722"/>
    </source>
</evidence>
<dbReference type="FunFam" id="3.30.230.10:FF:000003">
    <property type="entry name" value="Elongation factor G"/>
    <property type="match status" value="1"/>
</dbReference>
<keyword evidence="4 6" id="KW-0648">Protein biosynthesis</keyword>
<sequence length="791" mass="87268">MAGESVIRLTVASTAPSLFNFNGSRKATPISHGVVSGHRRRRGNTVQLLSSTPFSEFFGNIEIRSAPASKSPALYQKRSHKNSFSVFAMAADDGKRTVPLKDYRNIGIMAHIDAGKTTTTERILYYTGRNYKIGEVHEGTATMDWMEQEQERGITITSAATTTYWDQHRINIIDTPGHVDFTLEVERALRVLDGAICLFDSVAGVEPQSETVWRQADKYRVPRICFVNKMDRLGANFYRTRDMIITNLGAKPLVIQIPIGSEDNFVGVVDLVKMKGVVWSGEELGAKFVYKDIPSELQDRAQEFRANIIETIVELDDDVMEKYLEGTEPDEETIKKLIRKGTISGSFVPVLCGSAFKNKGVQPLLDAVVDYLPSPIDLPPMKGSDPENLEITIEKPASDNEPFTGLAFKIMSDPYVGSLTFVRVYSGKLVAGSYVLNANKGKRERIGRLLEMHANSREDVKSALTGDIIALAGLKDTVTGETLCDPDNPVVLERMDFPDPVIKVAIEPKTKADIDKMAAGLVKLAQEDPSFHFSRDEEINQTVIEGMGELHLEIIVDRLKREFKVEANVGAPQVNYRESISKVSQVKYVHKKQSGGQGQFADITVRFEPMDAGGGYEFKNEIKGGAVPREYIPGVMKGLEECLGNGVLAGYPVVDVRAVLVDGSYHDVDSSVLAFQLAARGAFREGMRKAGPKLLEPIMRVEVVTPEEHLGDVIGDLNSRRGQINNFGEKPGGLKVVDALVPLAEMFQYVSSLRGMTKGRASYTMQLHKFDLVPQHIQNQLASSNPQPVPA</sequence>
<keyword evidence="6" id="KW-0934">Plastid</keyword>
<dbReference type="AlphaFoldDB" id="A0AAV0DP44"/>
<dbReference type="Pfam" id="PF00679">
    <property type="entry name" value="EFG_C"/>
    <property type="match status" value="1"/>
</dbReference>
<dbReference type="Gene3D" id="3.40.50.300">
    <property type="entry name" value="P-loop containing nucleotide triphosphate hydrolases"/>
    <property type="match status" value="1"/>
</dbReference>
<dbReference type="Gene3D" id="2.40.30.10">
    <property type="entry name" value="Translation factors"/>
    <property type="match status" value="1"/>
</dbReference>
<dbReference type="InterPro" id="IPR000640">
    <property type="entry name" value="EFG_V-like"/>
</dbReference>
<reference evidence="8" key="1">
    <citation type="submission" date="2022-07" db="EMBL/GenBank/DDBJ databases">
        <authorList>
            <person name="Macas J."/>
            <person name="Novak P."/>
            <person name="Neumann P."/>
        </authorList>
    </citation>
    <scope>NUCLEOTIDE SEQUENCE</scope>
</reference>
<dbReference type="Gene3D" id="3.30.70.870">
    <property type="entry name" value="Elongation Factor G (Translational Gtpase), domain 3"/>
    <property type="match status" value="1"/>
</dbReference>
<dbReference type="InterPro" id="IPR009000">
    <property type="entry name" value="Transl_B-barrel_sf"/>
</dbReference>
<dbReference type="PANTHER" id="PTHR43261:SF1">
    <property type="entry name" value="RIBOSOME-RELEASING FACTOR 2, MITOCHONDRIAL"/>
    <property type="match status" value="1"/>
</dbReference>
<dbReference type="InterPro" id="IPR030848">
    <property type="entry name" value="EF_G_plantC"/>
</dbReference>
<protein>
    <recommendedName>
        <fullName evidence="6">Elongation factor G, chloroplastic</fullName>
        <shortName evidence="6">cEF-G</shortName>
    </recommendedName>
</protein>
<keyword evidence="9" id="KW-1185">Reference proteome</keyword>
<evidence type="ECO:0000313" key="9">
    <source>
        <dbReference type="Proteomes" id="UP001152523"/>
    </source>
</evidence>
<feature type="binding site" evidence="6">
    <location>
        <begin position="174"/>
        <end position="178"/>
    </location>
    <ligand>
        <name>GTP</name>
        <dbReference type="ChEBI" id="CHEBI:37565"/>
    </ligand>
</feature>
<dbReference type="FunFam" id="3.40.50.300:FF:000029">
    <property type="entry name" value="Elongation factor G"/>
    <property type="match status" value="1"/>
</dbReference>
<accession>A0AAV0DP44</accession>
<dbReference type="SUPFAM" id="SSF50447">
    <property type="entry name" value="Translation proteins"/>
    <property type="match status" value="1"/>
</dbReference>
<dbReference type="InterPro" id="IPR005517">
    <property type="entry name" value="Transl_elong_EFG/EF2_IV"/>
</dbReference>
<dbReference type="GO" id="GO:0003924">
    <property type="term" value="F:GTPase activity"/>
    <property type="evidence" value="ECO:0007669"/>
    <property type="project" value="UniProtKB-UniRule"/>
</dbReference>
<dbReference type="InterPro" id="IPR035647">
    <property type="entry name" value="EFG_III/V"/>
</dbReference>
<dbReference type="NCBIfam" id="TIGR00484">
    <property type="entry name" value="EF-G"/>
    <property type="match status" value="1"/>
</dbReference>
<dbReference type="GO" id="GO:0003746">
    <property type="term" value="F:translation elongation factor activity"/>
    <property type="evidence" value="ECO:0007669"/>
    <property type="project" value="UniProtKB-UniRule"/>
</dbReference>
<dbReference type="PRINTS" id="PR00315">
    <property type="entry name" value="ELONGATNFCT"/>
</dbReference>
<dbReference type="InterPro" id="IPR047872">
    <property type="entry name" value="EFG_IV"/>
</dbReference>
<dbReference type="InterPro" id="IPR020568">
    <property type="entry name" value="Ribosomal_Su5_D2-typ_SF"/>
</dbReference>
<dbReference type="CDD" id="cd04088">
    <property type="entry name" value="EFG_mtEFG_II"/>
    <property type="match status" value="1"/>
</dbReference>
<dbReference type="InterPro" id="IPR005225">
    <property type="entry name" value="Small_GTP-bd"/>
</dbReference>
<dbReference type="InterPro" id="IPR009022">
    <property type="entry name" value="EFG_III"/>
</dbReference>
<dbReference type="Proteomes" id="UP001152523">
    <property type="component" value="Unassembled WGS sequence"/>
</dbReference>
<keyword evidence="6" id="KW-0150">Chloroplast</keyword>
<dbReference type="SMART" id="SM00838">
    <property type="entry name" value="EFG_C"/>
    <property type="match status" value="1"/>
</dbReference>
<dbReference type="CDD" id="cd01886">
    <property type="entry name" value="EF-G"/>
    <property type="match status" value="1"/>
</dbReference>
<dbReference type="InterPro" id="IPR053905">
    <property type="entry name" value="EF-G-like_DII"/>
</dbReference>
<evidence type="ECO:0000313" key="8">
    <source>
        <dbReference type="EMBL" id="CAH9102596.1"/>
    </source>
</evidence>
<dbReference type="GO" id="GO:0005525">
    <property type="term" value="F:GTP binding"/>
    <property type="evidence" value="ECO:0007669"/>
    <property type="project" value="UniProtKB-UniRule"/>
</dbReference>
<organism evidence="8 9">
    <name type="scientific">Cuscuta epithymum</name>
    <dbReference type="NCBI Taxonomy" id="186058"/>
    <lineage>
        <taxon>Eukaryota</taxon>
        <taxon>Viridiplantae</taxon>
        <taxon>Streptophyta</taxon>
        <taxon>Embryophyta</taxon>
        <taxon>Tracheophyta</taxon>
        <taxon>Spermatophyta</taxon>
        <taxon>Magnoliopsida</taxon>
        <taxon>eudicotyledons</taxon>
        <taxon>Gunneridae</taxon>
        <taxon>Pentapetalae</taxon>
        <taxon>asterids</taxon>
        <taxon>lamiids</taxon>
        <taxon>Solanales</taxon>
        <taxon>Convolvulaceae</taxon>
        <taxon>Cuscuteae</taxon>
        <taxon>Cuscuta</taxon>
        <taxon>Cuscuta subgen. Cuscuta</taxon>
    </lineage>
</organism>
<dbReference type="InterPro" id="IPR004540">
    <property type="entry name" value="Transl_elong_EFG/EF2"/>
</dbReference>
<dbReference type="InterPro" id="IPR041095">
    <property type="entry name" value="EFG_II"/>
</dbReference>
<dbReference type="InterPro" id="IPR027417">
    <property type="entry name" value="P-loop_NTPase"/>
</dbReference>
<evidence type="ECO:0000256" key="2">
    <source>
        <dbReference type="ARBA" id="ARBA00022741"/>
    </source>
</evidence>
<comment type="pathway">
    <text evidence="6">Protein biosynthesis; polypeptide chain elongation.</text>
</comment>
<dbReference type="CDD" id="cd03713">
    <property type="entry name" value="EFG_mtEFG_C"/>
    <property type="match status" value="1"/>
</dbReference>
<feature type="domain" description="Tr-type G" evidence="7">
    <location>
        <begin position="101"/>
        <end position="376"/>
    </location>
</feature>
<dbReference type="PROSITE" id="PS00301">
    <property type="entry name" value="G_TR_1"/>
    <property type="match status" value="1"/>
</dbReference>
<keyword evidence="5 6" id="KW-0342">GTP-binding</keyword>
<dbReference type="Pfam" id="PF14492">
    <property type="entry name" value="EFG_III"/>
    <property type="match status" value="1"/>
</dbReference>
<dbReference type="HAMAP" id="MF_03063">
    <property type="entry name" value="EF_G_plantC"/>
    <property type="match status" value="1"/>
</dbReference>
<dbReference type="InterPro" id="IPR035649">
    <property type="entry name" value="EFG_V"/>
</dbReference>
<dbReference type="Pfam" id="PF22042">
    <property type="entry name" value="EF-G_D2"/>
    <property type="match status" value="1"/>
</dbReference>
<comment type="similarity">
    <text evidence="1 6">Belongs to the TRAFAC class translation factor GTPase superfamily. Classic translation factor GTPase family. EF-G/EF-2 subfamily.</text>
</comment>
<dbReference type="FunFam" id="3.30.70.870:FF:000001">
    <property type="entry name" value="Elongation factor G"/>
    <property type="match status" value="1"/>
</dbReference>
<dbReference type="SMART" id="SM00889">
    <property type="entry name" value="EFG_IV"/>
    <property type="match status" value="1"/>
</dbReference>
<dbReference type="GO" id="GO:0032790">
    <property type="term" value="P:ribosome disassembly"/>
    <property type="evidence" value="ECO:0007669"/>
    <property type="project" value="TreeGrafter"/>
</dbReference>
<comment type="caution">
    <text evidence="8">The sequence shown here is derived from an EMBL/GenBank/DDBJ whole genome shotgun (WGS) entry which is preliminary data.</text>
</comment>
<dbReference type="CDD" id="cd16262">
    <property type="entry name" value="EFG_III"/>
    <property type="match status" value="1"/>
</dbReference>
<evidence type="ECO:0000256" key="6">
    <source>
        <dbReference type="HAMAP-Rule" id="MF_03063"/>
    </source>
</evidence>
<evidence type="ECO:0000256" key="5">
    <source>
        <dbReference type="ARBA" id="ARBA00023134"/>
    </source>
</evidence>
<comment type="subcellular location">
    <subcellularLocation>
        <location evidence="6">Plastid</location>
        <location evidence="6">Chloroplast</location>
    </subcellularLocation>
</comment>
<dbReference type="InterPro" id="IPR014721">
    <property type="entry name" value="Ribsml_uS5_D2-typ_fold_subgr"/>
</dbReference>
<dbReference type="GO" id="GO:0009507">
    <property type="term" value="C:chloroplast"/>
    <property type="evidence" value="ECO:0007669"/>
    <property type="project" value="UniProtKB-SubCell"/>
</dbReference>
<proteinExistence type="inferred from homology"/>
<dbReference type="SUPFAM" id="SSF54980">
    <property type="entry name" value="EF-G C-terminal domain-like"/>
    <property type="match status" value="2"/>
</dbReference>
<keyword evidence="3 6" id="KW-0251">Elongation factor</keyword>
<dbReference type="SUPFAM" id="SSF52540">
    <property type="entry name" value="P-loop containing nucleoside triphosphate hydrolases"/>
    <property type="match status" value="1"/>
</dbReference>
<dbReference type="SUPFAM" id="SSF54211">
    <property type="entry name" value="Ribosomal protein S5 domain 2-like"/>
    <property type="match status" value="1"/>
</dbReference>
<dbReference type="FunFam" id="2.40.30.10:FF:000006">
    <property type="entry name" value="Elongation factor G"/>
    <property type="match status" value="1"/>
</dbReference>
<dbReference type="NCBIfam" id="NF009381">
    <property type="entry name" value="PRK12740.1-5"/>
    <property type="match status" value="1"/>
</dbReference>
<dbReference type="InterPro" id="IPR000795">
    <property type="entry name" value="T_Tr_GTP-bd_dom"/>
</dbReference>
<name>A0AAV0DP44_9ASTE</name>
<feature type="binding site" evidence="6">
    <location>
        <begin position="228"/>
        <end position="231"/>
    </location>
    <ligand>
        <name>GTP</name>
        <dbReference type="ChEBI" id="CHEBI:37565"/>
    </ligand>
</feature>
<evidence type="ECO:0000256" key="4">
    <source>
        <dbReference type="ARBA" id="ARBA00022917"/>
    </source>
</evidence>
<dbReference type="NCBIfam" id="TIGR00231">
    <property type="entry name" value="small_GTP"/>
    <property type="match status" value="1"/>
</dbReference>
<feature type="binding site" evidence="6">
    <location>
        <begin position="110"/>
        <end position="117"/>
    </location>
    <ligand>
        <name>GTP</name>
        <dbReference type="ChEBI" id="CHEBI:37565"/>
    </ligand>
</feature>
<dbReference type="Gene3D" id="3.30.230.10">
    <property type="match status" value="1"/>
</dbReference>
<gene>
    <name evidence="8" type="ORF">CEPIT_LOCUS16051</name>
</gene>
<dbReference type="PROSITE" id="PS51722">
    <property type="entry name" value="G_TR_2"/>
    <property type="match status" value="1"/>
</dbReference>
<dbReference type="Gene3D" id="3.30.70.240">
    <property type="match status" value="1"/>
</dbReference>
<dbReference type="FunFam" id="3.30.70.240:FF:000001">
    <property type="entry name" value="Elongation factor G"/>
    <property type="match status" value="1"/>
</dbReference>
<evidence type="ECO:0000256" key="3">
    <source>
        <dbReference type="ARBA" id="ARBA00022768"/>
    </source>
</evidence>